<gene>
    <name evidence="2" type="ORF">OCOJLMKI_3216</name>
</gene>
<feature type="region of interest" description="Disordered" evidence="1">
    <location>
        <begin position="89"/>
        <end position="115"/>
    </location>
</feature>
<organism evidence="2 3">
    <name type="scientific">Methylobacterium iners</name>
    <dbReference type="NCBI Taxonomy" id="418707"/>
    <lineage>
        <taxon>Bacteria</taxon>
        <taxon>Pseudomonadati</taxon>
        <taxon>Pseudomonadota</taxon>
        <taxon>Alphaproteobacteria</taxon>
        <taxon>Hyphomicrobiales</taxon>
        <taxon>Methylobacteriaceae</taxon>
        <taxon>Methylobacterium</taxon>
    </lineage>
</organism>
<dbReference type="Pfam" id="PF11338">
    <property type="entry name" value="DUF3140"/>
    <property type="match status" value="1"/>
</dbReference>
<dbReference type="PANTHER" id="PTHR40630:SF1">
    <property type="entry name" value="DNA-BINDING PROTEIN"/>
    <property type="match status" value="1"/>
</dbReference>
<evidence type="ECO:0000256" key="1">
    <source>
        <dbReference type="SAM" id="MobiDB-lite"/>
    </source>
</evidence>
<reference evidence="2" key="1">
    <citation type="journal article" date="2021" name="Front. Microbiol.">
        <title>Comprehensive Comparative Genomics and Phenotyping of Methylobacterium Species.</title>
        <authorList>
            <person name="Alessa O."/>
            <person name="Ogura Y."/>
            <person name="Fujitani Y."/>
            <person name="Takami H."/>
            <person name="Hayashi T."/>
            <person name="Sahin N."/>
            <person name="Tani A."/>
        </authorList>
    </citation>
    <scope>NUCLEOTIDE SEQUENCE</scope>
    <source>
        <strain evidence="2">DSM 19015</strain>
    </source>
</reference>
<sequence length="115" mass="13008">MAQTEHDDATTWKEFGKVVNMTPAVLRKHLDSEASRSVGQKKDGETESTGHQEGRRILAINDKSKADLTADDYAHMRKVIGYVRRHLAQGGKARQDPDSPWRLSLMNWGHDPLKE</sequence>
<feature type="region of interest" description="Disordered" evidence="1">
    <location>
        <begin position="29"/>
        <end position="55"/>
    </location>
</feature>
<dbReference type="Proteomes" id="UP001055125">
    <property type="component" value="Unassembled WGS sequence"/>
</dbReference>
<name>A0ABQ4S249_9HYPH</name>
<evidence type="ECO:0000313" key="2">
    <source>
        <dbReference type="EMBL" id="GJD95999.1"/>
    </source>
</evidence>
<evidence type="ECO:0000313" key="3">
    <source>
        <dbReference type="Proteomes" id="UP001055125"/>
    </source>
</evidence>
<keyword evidence="3" id="KW-1185">Reference proteome</keyword>
<evidence type="ECO:0008006" key="4">
    <source>
        <dbReference type="Google" id="ProtNLM"/>
    </source>
</evidence>
<dbReference type="RefSeq" id="WP_238245119.1">
    <property type="nucleotide sequence ID" value="NZ_BPQP01000049.1"/>
</dbReference>
<comment type="caution">
    <text evidence="2">The sequence shown here is derived from an EMBL/GenBank/DDBJ whole genome shotgun (WGS) entry which is preliminary data.</text>
</comment>
<reference evidence="2" key="2">
    <citation type="submission" date="2021-08" db="EMBL/GenBank/DDBJ databases">
        <authorList>
            <person name="Tani A."/>
            <person name="Ola A."/>
            <person name="Ogura Y."/>
            <person name="Katsura K."/>
            <person name="Hayashi T."/>
        </authorList>
    </citation>
    <scope>NUCLEOTIDE SEQUENCE</scope>
    <source>
        <strain evidence="2">DSM 19015</strain>
    </source>
</reference>
<protein>
    <recommendedName>
        <fullName evidence="4">DNA-binding protein</fullName>
    </recommendedName>
</protein>
<dbReference type="PANTHER" id="PTHR40630">
    <property type="entry name" value="POSSIBLE DNA-BINDING PROTEIN"/>
    <property type="match status" value="1"/>
</dbReference>
<proteinExistence type="predicted"/>
<dbReference type="EMBL" id="BPQP01000049">
    <property type="protein sequence ID" value="GJD95999.1"/>
    <property type="molecule type" value="Genomic_DNA"/>
</dbReference>
<dbReference type="InterPro" id="IPR021487">
    <property type="entry name" value="DUF3140"/>
</dbReference>
<accession>A0ABQ4S249</accession>